<name>A0A3G7TXT0_9PSED</name>
<dbReference type="RefSeq" id="WP_124322814.1">
    <property type="nucleotide sequence ID" value="NZ_CP027753.1"/>
</dbReference>
<evidence type="ECO:0000313" key="2">
    <source>
        <dbReference type="Proteomes" id="UP000268048"/>
    </source>
</evidence>
<dbReference type="EMBL" id="CP027753">
    <property type="protein sequence ID" value="AZE51934.1"/>
    <property type="molecule type" value="Genomic_DNA"/>
</dbReference>
<proteinExistence type="predicted"/>
<sequence length="77" mass="8602">MNDLDKARVAEIEKQMAFCFDSTEPRDQSFLSKLSVIEPQTAIPPASGKVVAFPIQKASSAEATLLARILQRTRYFK</sequence>
<dbReference type="Proteomes" id="UP000268048">
    <property type="component" value="Chromosome"/>
</dbReference>
<organism evidence="1 2">
    <name type="scientific">Pseudomonas chlororaphis</name>
    <dbReference type="NCBI Taxonomy" id="587753"/>
    <lineage>
        <taxon>Bacteria</taxon>
        <taxon>Pseudomonadati</taxon>
        <taxon>Pseudomonadota</taxon>
        <taxon>Gammaproteobacteria</taxon>
        <taxon>Pseudomonadales</taxon>
        <taxon>Pseudomonadaceae</taxon>
        <taxon>Pseudomonas</taxon>
    </lineage>
</organism>
<accession>A0A3G7TXT0</accession>
<gene>
    <name evidence="1" type="ORF">C4K04_6306</name>
</gene>
<evidence type="ECO:0000313" key="1">
    <source>
        <dbReference type="EMBL" id="AZE51934.1"/>
    </source>
</evidence>
<protein>
    <submittedName>
        <fullName evidence="1">Uncharacterized protein</fullName>
    </submittedName>
</protein>
<reference evidence="1 2" key="1">
    <citation type="submission" date="2018-03" db="EMBL/GenBank/DDBJ databases">
        <title>Diversity of phytobeneficial traits revealed by whole-genome analysis of worldwide-isolated phenazine-producing Pseudomonas spp.</title>
        <authorList>
            <person name="Biessy A."/>
            <person name="Novinscak A."/>
            <person name="Blom J."/>
            <person name="Leger G."/>
            <person name="Thomashow L.S."/>
            <person name="Cazorla F.M."/>
            <person name="Josic D."/>
            <person name="Filion M."/>
        </authorList>
    </citation>
    <scope>NUCLEOTIDE SEQUENCE [LARGE SCALE GENOMIC DNA]</scope>
    <source>
        <strain evidence="1 2">B25</strain>
    </source>
</reference>
<dbReference type="AlphaFoldDB" id="A0A3G7TXT0"/>